<feature type="region of interest" description="Disordered" evidence="1">
    <location>
        <begin position="227"/>
        <end position="249"/>
    </location>
</feature>
<name>A0A553I7T0_9PEZI</name>
<sequence length="249" mass="27383">MASSPSAPTIPPSSSESQSQPQTNSPSGDKYNNKNPLVHTVALGVTPLALIALCLPPRRLDLRATMLGAVALWGTNQLAHDFSGKSFAQRFSSRMAALTGTELPEKAKATQARFREEKERREKLRVLREEMIRSGAVKATGEGLEGWSEDQKRALLEAYERQRRDEQQQQQQGHGGKEKEKGVLEKIWMGDAAPDWKEKRDKKEKEALQEGGGGYLGLITDQIAEVLGGKKTDEGDVSKKKTGEDANKS</sequence>
<reference evidence="3" key="1">
    <citation type="submission" date="2019-06" db="EMBL/GenBank/DDBJ databases">
        <title>Draft genome sequence of the griseofulvin-producing fungus Xylaria cubensis strain G536.</title>
        <authorList>
            <person name="Mead M.E."/>
            <person name="Raja H.A."/>
            <person name="Steenwyk J.L."/>
            <person name="Knowles S.L."/>
            <person name="Oberlies N.H."/>
            <person name="Rokas A."/>
        </authorList>
    </citation>
    <scope>NUCLEOTIDE SEQUENCE [LARGE SCALE GENOMIC DNA]</scope>
    <source>
        <strain evidence="3">G536</strain>
    </source>
</reference>
<feature type="compositionally biased region" description="Basic and acidic residues" evidence="1">
    <location>
        <begin position="194"/>
        <end position="208"/>
    </location>
</feature>
<gene>
    <name evidence="2" type="ORF">FHL15_002985</name>
</gene>
<feature type="region of interest" description="Disordered" evidence="1">
    <location>
        <begin position="1"/>
        <end position="33"/>
    </location>
</feature>
<feature type="compositionally biased region" description="Basic and acidic residues" evidence="1">
    <location>
        <begin position="228"/>
        <end position="249"/>
    </location>
</feature>
<organism evidence="2 3">
    <name type="scientific">Xylaria flabelliformis</name>
    <dbReference type="NCBI Taxonomy" id="2512241"/>
    <lineage>
        <taxon>Eukaryota</taxon>
        <taxon>Fungi</taxon>
        <taxon>Dikarya</taxon>
        <taxon>Ascomycota</taxon>
        <taxon>Pezizomycotina</taxon>
        <taxon>Sordariomycetes</taxon>
        <taxon>Xylariomycetidae</taxon>
        <taxon>Xylariales</taxon>
        <taxon>Xylariaceae</taxon>
        <taxon>Xylaria</taxon>
    </lineage>
</organism>
<dbReference type="Proteomes" id="UP000319160">
    <property type="component" value="Unassembled WGS sequence"/>
</dbReference>
<evidence type="ECO:0008006" key="4">
    <source>
        <dbReference type="Google" id="ProtNLM"/>
    </source>
</evidence>
<accession>A0A553I7T0</accession>
<dbReference type="AlphaFoldDB" id="A0A553I7T0"/>
<dbReference type="EMBL" id="VFLP01000012">
    <property type="protein sequence ID" value="TRX96261.1"/>
    <property type="molecule type" value="Genomic_DNA"/>
</dbReference>
<feature type="compositionally biased region" description="Low complexity" evidence="1">
    <location>
        <begin position="1"/>
        <end position="27"/>
    </location>
</feature>
<protein>
    <recommendedName>
        <fullName evidence="4">Rhomboid family membrane protein</fullName>
    </recommendedName>
</protein>
<feature type="compositionally biased region" description="Basic and acidic residues" evidence="1">
    <location>
        <begin position="175"/>
        <end position="184"/>
    </location>
</feature>
<evidence type="ECO:0000256" key="1">
    <source>
        <dbReference type="SAM" id="MobiDB-lite"/>
    </source>
</evidence>
<keyword evidence="3" id="KW-1185">Reference proteome</keyword>
<comment type="caution">
    <text evidence="2">The sequence shown here is derived from an EMBL/GenBank/DDBJ whole genome shotgun (WGS) entry which is preliminary data.</text>
</comment>
<proteinExistence type="predicted"/>
<evidence type="ECO:0000313" key="3">
    <source>
        <dbReference type="Proteomes" id="UP000319160"/>
    </source>
</evidence>
<evidence type="ECO:0000313" key="2">
    <source>
        <dbReference type="EMBL" id="TRX96261.1"/>
    </source>
</evidence>
<feature type="region of interest" description="Disordered" evidence="1">
    <location>
        <begin position="161"/>
        <end position="214"/>
    </location>
</feature>
<dbReference type="OrthoDB" id="5411041at2759"/>